<dbReference type="RefSeq" id="WP_311511922.1">
    <property type="nucleotide sequence ID" value="NZ_JAVREP010000007.1"/>
</dbReference>
<gene>
    <name evidence="1" type="ORF">RM479_12650</name>
</gene>
<keyword evidence="2" id="KW-1185">Reference proteome</keyword>
<reference evidence="2" key="1">
    <citation type="submission" date="2023-07" db="EMBL/GenBank/DDBJ databases">
        <title>30 novel species of actinomycetes from the DSMZ collection.</title>
        <authorList>
            <person name="Nouioui I."/>
        </authorList>
    </citation>
    <scope>NUCLEOTIDE SEQUENCE [LARGE SCALE GENOMIC DNA]</scope>
    <source>
        <strain evidence="2">DSM 44743</strain>
    </source>
</reference>
<proteinExistence type="predicted"/>
<evidence type="ECO:0000313" key="2">
    <source>
        <dbReference type="Proteomes" id="UP001183390"/>
    </source>
</evidence>
<organism evidence="1 2">
    <name type="scientific">Nocardiopsis lambiniae</name>
    <dbReference type="NCBI Taxonomy" id="3075539"/>
    <lineage>
        <taxon>Bacteria</taxon>
        <taxon>Bacillati</taxon>
        <taxon>Actinomycetota</taxon>
        <taxon>Actinomycetes</taxon>
        <taxon>Streptosporangiales</taxon>
        <taxon>Nocardiopsidaceae</taxon>
        <taxon>Nocardiopsis</taxon>
    </lineage>
</organism>
<accession>A0ABU2M9N6</accession>
<comment type="caution">
    <text evidence="1">The sequence shown here is derived from an EMBL/GenBank/DDBJ whole genome shotgun (WGS) entry which is preliminary data.</text>
</comment>
<name>A0ABU2M9N6_9ACTN</name>
<sequence length="130" mass="14536">MGLGGHSAAQVRESLMADRETAARLDDLLREVAAAQTALDDARAADAPVEELHERGLVLDTALTEAMRAAYARERVLIGPKGYEDRLQRRKRLARPEVRQATEVAERLLTVRETHRLHGVQRVPPQVRRA</sequence>
<dbReference type="Proteomes" id="UP001183390">
    <property type="component" value="Unassembled WGS sequence"/>
</dbReference>
<evidence type="ECO:0000313" key="1">
    <source>
        <dbReference type="EMBL" id="MDT0329262.1"/>
    </source>
</evidence>
<dbReference type="EMBL" id="JAVREP010000007">
    <property type="protein sequence ID" value="MDT0329262.1"/>
    <property type="molecule type" value="Genomic_DNA"/>
</dbReference>
<protein>
    <submittedName>
        <fullName evidence="1">Uncharacterized protein</fullName>
    </submittedName>
</protein>